<dbReference type="GO" id="GO:0008234">
    <property type="term" value="F:cysteine-type peptidase activity"/>
    <property type="evidence" value="ECO:0007669"/>
    <property type="project" value="UniProtKB-KW"/>
</dbReference>
<evidence type="ECO:0000256" key="2">
    <source>
        <dbReference type="ARBA" id="ARBA00022670"/>
    </source>
</evidence>
<dbReference type="InterPro" id="IPR039417">
    <property type="entry name" value="Peptidase_C1A_papain-like"/>
</dbReference>
<protein>
    <submittedName>
        <fullName evidence="6">(Mediterranean fruit fly) hypothetical protein</fullName>
    </submittedName>
</protein>
<organism evidence="6 7">
    <name type="scientific">Ceratitis capitata</name>
    <name type="common">Mediterranean fruit fly</name>
    <name type="synonym">Tephritis capitata</name>
    <dbReference type="NCBI Taxonomy" id="7213"/>
    <lineage>
        <taxon>Eukaryota</taxon>
        <taxon>Metazoa</taxon>
        <taxon>Ecdysozoa</taxon>
        <taxon>Arthropoda</taxon>
        <taxon>Hexapoda</taxon>
        <taxon>Insecta</taxon>
        <taxon>Pterygota</taxon>
        <taxon>Neoptera</taxon>
        <taxon>Endopterygota</taxon>
        <taxon>Diptera</taxon>
        <taxon>Brachycera</taxon>
        <taxon>Muscomorpha</taxon>
        <taxon>Tephritoidea</taxon>
        <taxon>Tephritidae</taxon>
        <taxon>Ceratitis</taxon>
        <taxon>Ceratitis</taxon>
    </lineage>
</organism>
<name>A0A811VAD9_CERCA</name>
<keyword evidence="2" id="KW-0645">Protease</keyword>
<dbReference type="AlphaFoldDB" id="A0A811VAD9"/>
<evidence type="ECO:0000313" key="7">
    <source>
        <dbReference type="Proteomes" id="UP000606786"/>
    </source>
</evidence>
<evidence type="ECO:0000313" key="6">
    <source>
        <dbReference type="EMBL" id="CAD7012366.1"/>
    </source>
</evidence>
<gene>
    <name evidence="6" type="ORF">CCAP1982_LOCUS20460</name>
</gene>
<dbReference type="EMBL" id="CAJHJT010000056">
    <property type="protein sequence ID" value="CAD7012366.1"/>
    <property type="molecule type" value="Genomic_DNA"/>
</dbReference>
<dbReference type="InterPro" id="IPR000169">
    <property type="entry name" value="Pept_cys_AS"/>
</dbReference>
<dbReference type="CDD" id="cd02248">
    <property type="entry name" value="Peptidase_C1A"/>
    <property type="match status" value="1"/>
</dbReference>
<dbReference type="InterPro" id="IPR038765">
    <property type="entry name" value="Papain-like_cys_pep_sf"/>
</dbReference>
<keyword evidence="7" id="KW-1185">Reference proteome</keyword>
<accession>A0A811VAD9</accession>
<keyword evidence="3" id="KW-0378">Hydrolase</keyword>
<dbReference type="Pfam" id="PF00112">
    <property type="entry name" value="Peptidase_C1"/>
    <property type="match status" value="1"/>
</dbReference>
<comment type="caution">
    <text evidence="6">The sequence shown here is derived from an EMBL/GenBank/DDBJ whole genome shotgun (WGS) entry which is preliminary data.</text>
</comment>
<evidence type="ECO:0000256" key="4">
    <source>
        <dbReference type="ARBA" id="ARBA00022807"/>
    </source>
</evidence>
<dbReference type="PROSITE" id="PS00139">
    <property type="entry name" value="THIOL_PROTEASE_CYS"/>
    <property type="match status" value="1"/>
</dbReference>
<reference evidence="6" key="1">
    <citation type="submission" date="2020-11" db="EMBL/GenBank/DDBJ databases">
        <authorList>
            <person name="Whitehead M."/>
        </authorList>
    </citation>
    <scope>NUCLEOTIDE SEQUENCE</scope>
    <source>
        <strain evidence="6">EGII</strain>
    </source>
</reference>
<feature type="domain" description="Peptidase C1A papain C-terminal" evidence="5">
    <location>
        <begin position="29"/>
        <end position="187"/>
    </location>
</feature>
<dbReference type="InterPro" id="IPR000668">
    <property type="entry name" value="Peptidase_C1A_C"/>
</dbReference>
<dbReference type="SMART" id="SM00645">
    <property type="entry name" value="Pept_C1"/>
    <property type="match status" value="1"/>
</dbReference>
<proteinExistence type="inferred from homology"/>
<comment type="similarity">
    <text evidence="1">Belongs to the peptidase C1 family.</text>
</comment>
<dbReference type="SUPFAM" id="SSF54001">
    <property type="entry name" value="Cysteine proteinases"/>
    <property type="match status" value="1"/>
</dbReference>
<dbReference type="OrthoDB" id="10253408at2759"/>
<evidence type="ECO:0000259" key="5">
    <source>
        <dbReference type="SMART" id="SM00645"/>
    </source>
</evidence>
<dbReference type="PANTHER" id="PTHR12411">
    <property type="entry name" value="CYSTEINE PROTEASE FAMILY C1-RELATED"/>
    <property type="match status" value="1"/>
</dbReference>
<dbReference type="InterPro" id="IPR013128">
    <property type="entry name" value="Peptidase_C1A"/>
</dbReference>
<dbReference type="GO" id="GO:0006508">
    <property type="term" value="P:proteolysis"/>
    <property type="evidence" value="ECO:0007669"/>
    <property type="project" value="UniProtKB-KW"/>
</dbReference>
<dbReference type="Gene3D" id="3.90.70.10">
    <property type="entry name" value="Cysteine proteinases"/>
    <property type="match status" value="1"/>
</dbReference>
<sequence length="190" mass="21032">MSFIKHVFQISRSRAALERMEAAPRACRVPESFDWRLQGGVTPVKYQGDCGSCWAFAATGAIEGHVFRRTGQLQELSEQNLVDCGPVEYGLNGCDGGSQEYAFDFIKVAQRGVATSDSYPYLDKKDTCKYNAATKTAQLRGFAVIKPRDEQTMKEVVGTLGPIACSVYAMSRCCSTVKAFTRMRSVIKRK</sequence>
<evidence type="ECO:0000256" key="3">
    <source>
        <dbReference type="ARBA" id="ARBA00022801"/>
    </source>
</evidence>
<evidence type="ECO:0000256" key="1">
    <source>
        <dbReference type="ARBA" id="ARBA00008455"/>
    </source>
</evidence>
<dbReference type="Proteomes" id="UP000606786">
    <property type="component" value="Unassembled WGS sequence"/>
</dbReference>
<keyword evidence="4" id="KW-0788">Thiol protease</keyword>